<keyword evidence="6" id="KW-1185">Reference proteome</keyword>
<gene>
    <name evidence="5" type="ORF">CcCBS67573_g06783</name>
</gene>
<dbReference type="STRING" id="246404.A0A507F255"/>
<reference evidence="5 6" key="1">
    <citation type="journal article" date="2019" name="Sci. Rep.">
        <title>Comparative genomics of chytrid fungi reveal insights into the obligate biotrophic and pathogenic lifestyle of Synchytrium endobioticum.</title>
        <authorList>
            <person name="van de Vossenberg B.T.L.H."/>
            <person name="Warris S."/>
            <person name="Nguyen H.D.T."/>
            <person name="van Gent-Pelzer M.P.E."/>
            <person name="Joly D.L."/>
            <person name="van de Geest H.C."/>
            <person name="Bonants P.J.M."/>
            <person name="Smith D.S."/>
            <person name="Levesque C.A."/>
            <person name="van der Lee T.A.J."/>
        </authorList>
    </citation>
    <scope>NUCLEOTIDE SEQUENCE [LARGE SCALE GENOMIC DNA]</scope>
    <source>
        <strain evidence="5 6">CBS 675.73</strain>
    </source>
</reference>
<dbReference type="Pfam" id="PF08240">
    <property type="entry name" value="ADH_N"/>
    <property type="match status" value="1"/>
</dbReference>
<dbReference type="OrthoDB" id="3941538at2759"/>
<keyword evidence="2" id="KW-0479">Metal-binding</keyword>
<dbReference type="InterPro" id="IPR013154">
    <property type="entry name" value="ADH-like_N"/>
</dbReference>
<evidence type="ECO:0000313" key="5">
    <source>
        <dbReference type="EMBL" id="TPX69700.1"/>
    </source>
</evidence>
<dbReference type="SUPFAM" id="SSF50129">
    <property type="entry name" value="GroES-like"/>
    <property type="match status" value="1"/>
</dbReference>
<dbReference type="Gene3D" id="3.40.50.720">
    <property type="entry name" value="NAD(P)-binding Rossmann-like Domain"/>
    <property type="match status" value="1"/>
</dbReference>
<evidence type="ECO:0000256" key="1">
    <source>
        <dbReference type="ARBA" id="ARBA00001947"/>
    </source>
</evidence>
<dbReference type="EMBL" id="QEAP01000308">
    <property type="protein sequence ID" value="TPX69700.1"/>
    <property type="molecule type" value="Genomic_DNA"/>
</dbReference>
<dbReference type="InterPro" id="IPR032675">
    <property type="entry name" value="LRR_dom_sf"/>
</dbReference>
<protein>
    <recommendedName>
        <fullName evidence="4">Alcohol dehydrogenase-like N-terminal domain-containing protein</fullName>
    </recommendedName>
</protein>
<evidence type="ECO:0000259" key="4">
    <source>
        <dbReference type="Pfam" id="PF08240"/>
    </source>
</evidence>
<dbReference type="PANTHER" id="PTHR42813:SF2">
    <property type="entry name" value="DEHYDROGENASE, ZINC-CONTAINING, PUTATIVE (AFU_ORTHOLOGUE AFUA_2G02810)-RELATED"/>
    <property type="match status" value="1"/>
</dbReference>
<accession>A0A507F255</accession>
<organism evidence="5 6">
    <name type="scientific">Chytriomyces confervae</name>
    <dbReference type="NCBI Taxonomy" id="246404"/>
    <lineage>
        <taxon>Eukaryota</taxon>
        <taxon>Fungi</taxon>
        <taxon>Fungi incertae sedis</taxon>
        <taxon>Chytridiomycota</taxon>
        <taxon>Chytridiomycota incertae sedis</taxon>
        <taxon>Chytridiomycetes</taxon>
        <taxon>Chytridiales</taxon>
        <taxon>Chytriomycetaceae</taxon>
        <taxon>Chytriomyces</taxon>
    </lineage>
</organism>
<dbReference type="Gene3D" id="3.80.10.10">
    <property type="entry name" value="Ribonuclease Inhibitor"/>
    <property type="match status" value="1"/>
</dbReference>
<sequence>MKAVVLAEPFRVEVRNVATPTAEDLAPGEAIVKVALAGLCGSDLHVYRGSEPVPPGVVTMGHEFVGTVVAYRDINGKDTSSTIRIGSIVVAPFTTSCLRCVACHRGFTSRCEKSQLFGSVSLSGGQAEFVTVPNAEGTLLCVDTLHVESLHSALLCADILPTGFYAVLQALTHNNLYGVLRAVSLENSIWSPQRALNEVSPVPALEVPVLTIAVVGLGPVGTCALVSLLDVLLNPTAAPLRLSNNSLVETRRIRILMIDGVKERRDAAVGIVDCIRKTAGPAFFKNAEFLAMDIDEARAWSVAQSDNNRADAVVEAVGANEAVLLAYGLLRSFGVLSSVGVHTAPTFPLTGDDFYNKNVALSFGRCPVRGILPLVLETLGRRQDIFAKISSQESDGIGLIDRIVDVSEATEMYKLFNDLNVFCGVIWLLRAVPKCIRKARMENLASSNEDSVFNHFPHDSTMGSIPCQMKSSFKSCSGFIQWNAFFCDRFRAESGRYLKTTLSCGTYLEMNVNGLESICFPHRNYVSLPNSFPATFNKWTSLTSIHLSNSGLVGAIPGSIKHLHNLKELELSHYRFDGTEIPASIMELVHLEVLMLNGCGLVGALGVAFAQFLETLKRYSLLNGRSRIYMESRSATRSVNARI</sequence>
<feature type="domain" description="Alcohol dehydrogenase-like N-terminal" evidence="4">
    <location>
        <begin position="27"/>
        <end position="135"/>
    </location>
</feature>
<comment type="caution">
    <text evidence="5">The sequence shown here is derived from an EMBL/GenBank/DDBJ whole genome shotgun (WGS) entry which is preliminary data.</text>
</comment>
<dbReference type="Gene3D" id="3.90.180.10">
    <property type="entry name" value="Medium-chain alcohol dehydrogenases, catalytic domain"/>
    <property type="match status" value="1"/>
</dbReference>
<evidence type="ECO:0000313" key="6">
    <source>
        <dbReference type="Proteomes" id="UP000320333"/>
    </source>
</evidence>
<name>A0A507F255_9FUNG</name>
<proteinExistence type="predicted"/>
<dbReference type="SUPFAM" id="SSF52058">
    <property type="entry name" value="L domain-like"/>
    <property type="match status" value="1"/>
</dbReference>
<comment type="cofactor">
    <cofactor evidence="1">
        <name>Zn(2+)</name>
        <dbReference type="ChEBI" id="CHEBI:29105"/>
    </cofactor>
</comment>
<dbReference type="AlphaFoldDB" id="A0A507F255"/>
<dbReference type="PANTHER" id="PTHR42813">
    <property type="entry name" value="ZINC-TYPE ALCOHOL DEHYDROGENASE-LIKE"/>
    <property type="match status" value="1"/>
</dbReference>
<evidence type="ECO:0000256" key="2">
    <source>
        <dbReference type="ARBA" id="ARBA00022723"/>
    </source>
</evidence>
<evidence type="ECO:0000256" key="3">
    <source>
        <dbReference type="ARBA" id="ARBA00022833"/>
    </source>
</evidence>
<dbReference type="SUPFAM" id="SSF51735">
    <property type="entry name" value="NAD(P)-binding Rossmann-fold domains"/>
    <property type="match status" value="1"/>
</dbReference>
<dbReference type="InterPro" id="IPR036291">
    <property type="entry name" value="NAD(P)-bd_dom_sf"/>
</dbReference>
<keyword evidence="3" id="KW-0862">Zinc</keyword>
<dbReference type="Proteomes" id="UP000320333">
    <property type="component" value="Unassembled WGS sequence"/>
</dbReference>
<dbReference type="GO" id="GO:0046872">
    <property type="term" value="F:metal ion binding"/>
    <property type="evidence" value="ECO:0007669"/>
    <property type="project" value="UniProtKB-KW"/>
</dbReference>
<dbReference type="InterPro" id="IPR011032">
    <property type="entry name" value="GroES-like_sf"/>
</dbReference>